<evidence type="ECO:0000256" key="13">
    <source>
        <dbReference type="ARBA" id="ARBA00025746"/>
    </source>
</evidence>
<organism evidence="22 23">
    <name type="scientific">Polynucleobacter kasalickyi</name>
    <dbReference type="NCBI Taxonomy" id="1938817"/>
    <lineage>
        <taxon>Bacteria</taxon>
        <taxon>Pseudomonadati</taxon>
        <taxon>Pseudomonadota</taxon>
        <taxon>Betaproteobacteria</taxon>
        <taxon>Burkholderiales</taxon>
        <taxon>Burkholderiaceae</taxon>
        <taxon>Polynucleobacter</taxon>
    </lineage>
</organism>
<evidence type="ECO:0000256" key="11">
    <source>
        <dbReference type="ARBA" id="ARBA00022982"/>
    </source>
</evidence>
<keyword evidence="9 20" id="KW-0732">Signal</keyword>
<dbReference type="AlphaFoldDB" id="A0A1W2A362"/>
<feature type="domain" description="Cytochrome c" evidence="21">
    <location>
        <begin position="67"/>
        <end position="137"/>
    </location>
</feature>
<dbReference type="NCBIfam" id="TIGR04484">
    <property type="entry name" value="thiosulf_SoxA"/>
    <property type="match status" value="1"/>
</dbReference>
<evidence type="ECO:0000256" key="9">
    <source>
        <dbReference type="ARBA" id="ARBA00022729"/>
    </source>
</evidence>
<evidence type="ECO:0000256" key="14">
    <source>
        <dbReference type="ARBA" id="ARBA00030174"/>
    </source>
</evidence>
<dbReference type="GO" id="GO:0016740">
    <property type="term" value="F:transferase activity"/>
    <property type="evidence" value="ECO:0007669"/>
    <property type="project" value="UniProtKB-KW"/>
</dbReference>
<evidence type="ECO:0000313" key="23">
    <source>
        <dbReference type="Proteomes" id="UP000192708"/>
    </source>
</evidence>
<dbReference type="GO" id="GO:0042597">
    <property type="term" value="C:periplasmic space"/>
    <property type="evidence" value="ECO:0007669"/>
    <property type="project" value="UniProtKB-SubCell"/>
</dbReference>
<keyword evidence="10" id="KW-0574">Periplasm</keyword>
<comment type="subcellular location">
    <subcellularLocation>
        <location evidence="1">Periplasm</location>
    </subcellularLocation>
</comment>
<dbReference type="EMBL" id="FWXJ01000007">
    <property type="protein sequence ID" value="SMC55105.1"/>
    <property type="molecule type" value="Genomic_DNA"/>
</dbReference>
<comment type="catalytic activity">
    <reaction evidence="18">
        <text>L-cysteinyl-[SoxY protein] + thiosulfate + 2 Fe(III)-[cytochrome c] = S-sulfosulfanyl-L-cysteinyl-[SoxY protein] + 2 Fe(II)-[cytochrome c] + 2 H(+)</text>
        <dbReference type="Rhea" id="RHEA:56720"/>
        <dbReference type="Rhea" id="RHEA-COMP:10350"/>
        <dbReference type="Rhea" id="RHEA-COMP:14328"/>
        <dbReference type="Rhea" id="RHEA-COMP:14399"/>
        <dbReference type="Rhea" id="RHEA-COMP:14691"/>
        <dbReference type="ChEBI" id="CHEBI:15378"/>
        <dbReference type="ChEBI" id="CHEBI:29033"/>
        <dbReference type="ChEBI" id="CHEBI:29034"/>
        <dbReference type="ChEBI" id="CHEBI:29950"/>
        <dbReference type="ChEBI" id="CHEBI:33542"/>
        <dbReference type="ChEBI" id="CHEBI:139321"/>
        <dbReference type="EC" id="2.8.5.2"/>
    </reaction>
</comment>
<evidence type="ECO:0000256" key="7">
    <source>
        <dbReference type="ARBA" id="ARBA00022679"/>
    </source>
</evidence>
<dbReference type="GO" id="GO:0070069">
    <property type="term" value="C:cytochrome complex"/>
    <property type="evidence" value="ECO:0007669"/>
    <property type="project" value="InterPro"/>
</dbReference>
<evidence type="ECO:0000256" key="17">
    <source>
        <dbReference type="ARBA" id="ARBA00032318"/>
    </source>
</evidence>
<proteinExistence type="inferred from homology"/>
<evidence type="ECO:0000256" key="19">
    <source>
        <dbReference type="ARBA" id="ARBA00048423"/>
    </source>
</evidence>
<protein>
    <recommendedName>
        <fullName evidence="4">L-cysteine S-thiosulfotransferase subunit SoxA</fullName>
        <ecNumber evidence="3">2.8.5.2</ecNumber>
    </recommendedName>
    <alternativeName>
        <fullName evidence="16">Protein SoxA</fullName>
    </alternativeName>
    <alternativeName>
        <fullName evidence="17">SoxAX cytochrome complex subunit A</fullName>
    </alternativeName>
    <alternativeName>
        <fullName evidence="15">Sulfur oxidizing protein A</fullName>
    </alternativeName>
    <alternativeName>
        <fullName evidence="14">Thiosulfate-oxidizing multienzyme system protein SoxA</fullName>
    </alternativeName>
</protein>
<evidence type="ECO:0000256" key="2">
    <source>
        <dbReference type="ARBA" id="ARBA00011530"/>
    </source>
</evidence>
<dbReference type="GO" id="GO:0009055">
    <property type="term" value="F:electron transfer activity"/>
    <property type="evidence" value="ECO:0007669"/>
    <property type="project" value="InterPro"/>
</dbReference>
<comment type="subunit">
    <text evidence="2">Heterodimer of SoxA and SoxX.</text>
</comment>
<evidence type="ECO:0000256" key="10">
    <source>
        <dbReference type="ARBA" id="ARBA00022764"/>
    </source>
</evidence>
<dbReference type="Gene3D" id="1.10.760.10">
    <property type="entry name" value="Cytochrome c-like domain"/>
    <property type="match status" value="2"/>
</dbReference>
<keyword evidence="12" id="KW-0408">Iron</keyword>
<evidence type="ECO:0000256" key="12">
    <source>
        <dbReference type="ARBA" id="ARBA00023004"/>
    </source>
</evidence>
<dbReference type="GO" id="GO:0016669">
    <property type="term" value="F:oxidoreductase activity, acting on a sulfur group of donors, cytochrome as acceptor"/>
    <property type="evidence" value="ECO:0007669"/>
    <property type="project" value="InterPro"/>
</dbReference>
<evidence type="ECO:0000313" key="22">
    <source>
        <dbReference type="EMBL" id="SMC55105.1"/>
    </source>
</evidence>
<evidence type="ECO:0000256" key="8">
    <source>
        <dbReference type="ARBA" id="ARBA00022723"/>
    </source>
</evidence>
<dbReference type="RefSeq" id="WP_159460856.1">
    <property type="nucleotide sequence ID" value="NZ_FWXJ01000007.1"/>
</dbReference>
<accession>A0A1W2A362</accession>
<dbReference type="GO" id="GO:0046872">
    <property type="term" value="F:metal ion binding"/>
    <property type="evidence" value="ECO:0007669"/>
    <property type="project" value="UniProtKB-KW"/>
</dbReference>
<sequence length="257" mass="29443">MKVFHLLLRRLTFTLLSLSLLIFHQSAPAETRLSGNHFLSAELLNLSKDLTMNPIALWLDQGSQIWQKDCQGCHQDLTQVRQSIVEFPRWKNHQLINLEDQIIQCFAKKQMVGLNTENQDVIALSTFLSDSAKGLKIKLQPPSEVAERKLWQEELNHGAQIYIQRQGRVNLSCTQCHDLNIGKNLRSDVISPAFLTGFPIYRQSWQTMGSMDRRLRACYSGVQAAIPPTGHRDLRALELFLKNRSEGLLWEGPSIRR</sequence>
<evidence type="ECO:0000256" key="20">
    <source>
        <dbReference type="SAM" id="SignalP"/>
    </source>
</evidence>
<evidence type="ECO:0000259" key="21">
    <source>
        <dbReference type="Pfam" id="PF21342"/>
    </source>
</evidence>
<evidence type="ECO:0000256" key="16">
    <source>
        <dbReference type="ARBA" id="ARBA00032236"/>
    </source>
</evidence>
<keyword evidence="8" id="KW-0479">Metal-binding</keyword>
<reference evidence="22 23" key="1">
    <citation type="submission" date="2017-04" db="EMBL/GenBank/DDBJ databases">
        <authorList>
            <person name="Afonso C.L."/>
            <person name="Miller P.J."/>
            <person name="Scott M.A."/>
            <person name="Spackman E."/>
            <person name="Goraichik I."/>
            <person name="Dimitrov K.M."/>
            <person name="Suarez D.L."/>
            <person name="Swayne D.E."/>
        </authorList>
    </citation>
    <scope>NUCLEOTIDE SEQUENCE [LARGE SCALE GENOMIC DNA]</scope>
    <source>
        <strain evidence="22 23">VK13</strain>
    </source>
</reference>
<evidence type="ECO:0000256" key="18">
    <source>
        <dbReference type="ARBA" id="ARBA00048077"/>
    </source>
</evidence>
<evidence type="ECO:0000256" key="1">
    <source>
        <dbReference type="ARBA" id="ARBA00004418"/>
    </source>
</evidence>
<evidence type="ECO:0000256" key="4">
    <source>
        <dbReference type="ARBA" id="ARBA00019364"/>
    </source>
</evidence>
<dbReference type="Pfam" id="PF21342">
    <property type="entry name" value="SoxA-TsdA_cyt-c"/>
    <property type="match status" value="1"/>
</dbReference>
<dbReference type="STRING" id="1938817.SAMN06296008_10768"/>
<evidence type="ECO:0000256" key="5">
    <source>
        <dbReference type="ARBA" id="ARBA00022448"/>
    </source>
</evidence>
<dbReference type="InterPro" id="IPR009056">
    <property type="entry name" value="Cyt_c-like_dom"/>
</dbReference>
<keyword evidence="23" id="KW-1185">Reference proteome</keyword>
<keyword evidence="11" id="KW-0249">Electron transport</keyword>
<evidence type="ECO:0000256" key="6">
    <source>
        <dbReference type="ARBA" id="ARBA00022617"/>
    </source>
</evidence>
<evidence type="ECO:0000256" key="3">
    <source>
        <dbReference type="ARBA" id="ARBA00012408"/>
    </source>
</evidence>
<comment type="similarity">
    <text evidence="13">Belongs to the SoxA family.</text>
</comment>
<dbReference type="OrthoDB" id="9808312at2"/>
<dbReference type="GO" id="GO:0019417">
    <property type="term" value="P:sulfur oxidation"/>
    <property type="evidence" value="ECO:0007669"/>
    <property type="project" value="InterPro"/>
</dbReference>
<dbReference type="InterPro" id="IPR025710">
    <property type="entry name" value="SoxA"/>
</dbReference>
<feature type="chain" id="PRO_5012145004" description="L-cysteine S-thiosulfotransferase subunit SoxA" evidence="20">
    <location>
        <begin position="30"/>
        <end position="257"/>
    </location>
</feature>
<keyword evidence="6" id="KW-0349">Heme</keyword>
<comment type="catalytic activity">
    <reaction evidence="19">
        <text>S-sulfanyl-L-cysteinyl-[SoxY protein] + thiosulfate + 2 Fe(III)-[cytochrome c] = S-(2-sulfodisulfanyl)-L-cysteinyl-[SoxY protein] + 2 Fe(II)-[cytochrome c] + 2 H(+)</text>
        <dbReference type="Rhea" id="RHEA:51224"/>
        <dbReference type="Rhea" id="RHEA-COMP:10350"/>
        <dbReference type="Rhea" id="RHEA-COMP:14399"/>
        <dbReference type="Rhea" id="RHEA-COMP:14689"/>
        <dbReference type="Rhea" id="RHEA-COMP:14690"/>
        <dbReference type="ChEBI" id="CHEBI:15378"/>
        <dbReference type="ChEBI" id="CHEBI:29033"/>
        <dbReference type="ChEBI" id="CHEBI:29034"/>
        <dbReference type="ChEBI" id="CHEBI:33542"/>
        <dbReference type="ChEBI" id="CHEBI:61963"/>
        <dbReference type="ChEBI" id="CHEBI:140664"/>
        <dbReference type="EC" id="2.8.5.2"/>
    </reaction>
</comment>
<dbReference type="InterPro" id="IPR036909">
    <property type="entry name" value="Cyt_c-like_dom_sf"/>
</dbReference>
<gene>
    <name evidence="22" type="ORF">SAMN06296008_10768</name>
</gene>
<keyword evidence="7" id="KW-0808">Transferase</keyword>
<dbReference type="EC" id="2.8.5.2" evidence="3"/>
<dbReference type="SUPFAM" id="SSF46626">
    <property type="entry name" value="Cytochrome c"/>
    <property type="match status" value="2"/>
</dbReference>
<keyword evidence="5" id="KW-0813">Transport</keyword>
<dbReference type="GO" id="GO:0020037">
    <property type="term" value="F:heme binding"/>
    <property type="evidence" value="ECO:0007669"/>
    <property type="project" value="InterPro"/>
</dbReference>
<dbReference type="Proteomes" id="UP000192708">
    <property type="component" value="Unassembled WGS sequence"/>
</dbReference>
<name>A0A1W2A362_9BURK</name>
<feature type="signal peptide" evidence="20">
    <location>
        <begin position="1"/>
        <end position="29"/>
    </location>
</feature>
<evidence type="ECO:0000256" key="15">
    <source>
        <dbReference type="ARBA" id="ARBA00030833"/>
    </source>
</evidence>